<accession>A0A1M7CMH4</accession>
<protein>
    <submittedName>
        <fullName evidence="1">Uncharacterized protein</fullName>
    </submittedName>
</protein>
<dbReference type="Proteomes" id="UP000184191">
    <property type="component" value="Unassembled WGS sequence"/>
</dbReference>
<keyword evidence="2" id="KW-1185">Reference proteome</keyword>
<evidence type="ECO:0000313" key="2">
    <source>
        <dbReference type="Proteomes" id="UP000184191"/>
    </source>
</evidence>
<reference evidence="2" key="1">
    <citation type="submission" date="2016-11" db="EMBL/GenBank/DDBJ databases">
        <authorList>
            <person name="Varghese N."/>
            <person name="Submissions S."/>
        </authorList>
    </citation>
    <scope>NUCLEOTIDE SEQUENCE [LARGE SCALE GENOMIC DNA]</scope>
    <source>
        <strain evidence="2">DSM 29327</strain>
    </source>
</reference>
<dbReference type="EMBL" id="FRBN01000027">
    <property type="protein sequence ID" value="SHL68372.1"/>
    <property type="molecule type" value="Genomic_DNA"/>
</dbReference>
<name>A0A1M7CMH4_9RHOB</name>
<proteinExistence type="predicted"/>
<gene>
    <name evidence="1" type="ORF">SAMN05444414_12737</name>
</gene>
<sequence>MAKPRSEFLPWTKAFEAAGVEDVPGNARGYWGHRSGKDGLVVCSVWDDKIMLGQARAYVPIENRGGYQVAAENSAVGDKVIVILRSRRTQLGKVMPTLWEIVSKHFDEPNHNSIGYLLLTNTGKAF</sequence>
<dbReference type="STRING" id="1054996.SAMN05444414_12737"/>
<organism evidence="1 2">
    <name type="scientific">Roseovarius marisflavi</name>
    <dbReference type="NCBI Taxonomy" id="1054996"/>
    <lineage>
        <taxon>Bacteria</taxon>
        <taxon>Pseudomonadati</taxon>
        <taxon>Pseudomonadota</taxon>
        <taxon>Alphaproteobacteria</taxon>
        <taxon>Rhodobacterales</taxon>
        <taxon>Roseobacteraceae</taxon>
        <taxon>Roseovarius</taxon>
    </lineage>
</organism>
<evidence type="ECO:0000313" key="1">
    <source>
        <dbReference type="EMBL" id="SHL68372.1"/>
    </source>
</evidence>
<dbReference type="AlphaFoldDB" id="A0A1M7CMH4"/>